<feature type="domain" description="G-protein coupled receptors family 2 profile 2" evidence="7">
    <location>
        <begin position="128"/>
        <end position="374"/>
    </location>
</feature>
<keyword evidence="8" id="KW-1185">Reference proteome</keyword>
<evidence type="ECO:0000256" key="6">
    <source>
        <dbReference type="SAM" id="SignalP"/>
    </source>
</evidence>
<dbReference type="GO" id="GO:0016020">
    <property type="term" value="C:membrane"/>
    <property type="evidence" value="ECO:0007669"/>
    <property type="project" value="UniProtKB-SubCell"/>
</dbReference>
<name>A0A6J1X469_GALME</name>
<keyword evidence="4 5" id="KW-0472">Membrane</keyword>
<evidence type="ECO:0000256" key="4">
    <source>
        <dbReference type="ARBA" id="ARBA00023136"/>
    </source>
</evidence>
<dbReference type="PROSITE" id="PS50261">
    <property type="entry name" value="G_PROTEIN_RECEP_F2_4"/>
    <property type="match status" value="1"/>
</dbReference>
<protein>
    <submittedName>
        <fullName evidence="9">G-protein coupled receptor Mth2-like isoform X1</fullName>
    </submittedName>
</protein>
<feature type="chain" id="PRO_5045664185" evidence="6">
    <location>
        <begin position="23"/>
        <end position="422"/>
    </location>
</feature>
<evidence type="ECO:0000313" key="8">
    <source>
        <dbReference type="Proteomes" id="UP001652740"/>
    </source>
</evidence>
<keyword evidence="3 5" id="KW-1133">Transmembrane helix</keyword>
<organism evidence="8 9">
    <name type="scientific">Galleria mellonella</name>
    <name type="common">Greater wax moth</name>
    <dbReference type="NCBI Taxonomy" id="7137"/>
    <lineage>
        <taxon>Eukaryota</taxon>
        <taxon>Metazoa</taxon>
        <taxon>Ecdysozoa</taxon>
        <taxon>Arthropoda</taxon>
        <taxon>Hexapoda</taxon>
        <taxon>Insecta</taxon>
        <taxon>Pterygota</taxon>
        <taxon>Neoptera</taxon>
        <taxon>Endopterygota</taxon>
        <taxon>Lepidoptera</taxon>
        <taxon>Glossata</taxon>
        <taxon>Ditrysia</taxon>
        <taxon>Pyraloidea</taxon>
        <taxon>Pyralidae</taxon>
        <taxon>Galleriinae</taxon>
        <taxon>Galleria</taxon>
    </lineage>
</organism>
<dbReference type="GO" id="GO:0007166">
    <property type="term" value="P:cell surface receptor signaling pathway"/>
    <property type="evidence" value="ECO:0007669"/>
    <property type="project" value="InterPro"/>
</dbReference>
<accession>A0A6J1X469</accession>
<feature type="signal peptide" evidence="6">
    <location>
        <begin position="1"/>
        <end position="22"/>
    </location>
</feature>
<sequence>MKEKIIIISLVVGYFLPSMTSGYNNNCCDTGQQLKKIISEDGFTVNILCLDLATNNTTPLSITCKTPVAILATFYINDEGHLVVQTSVNHDIIIKSGEYCLYQTLYTLKVYNRVILCTDDNEDKNDIADSVKGYCMLVSVIFLILTATVYAAIPELRDLLGKSLISFCGSLSIGLSILVIMKLMAYSNMSLCAVRGFFAYFFILSSFFWSNAMAIQIMFSMRRPCLLYDRGWREFSWYSLYAWGCPAVLTIITAIVNFHPGDHPKPGIGLMHCWFVGNQQWYYMYSVMTILILANIGIFIWTSTRFWCLSFNSSHVKAVKYKLMLTIRLFVLMGIPWIFEMIGSLVETSIVWAIIDIINTLQGLFIFVLLVLLRRRAIKMMLKHGWLNCVSDSIEKYLALAEDEEDVVEHTIDVRMDGNITT</sequence>
<evidence type="ECO:0000256" key="1">
    <source>
        <dbReference type="ARBA" id="ARBA00004141"/>
    </source>
</evidence>
<evidence type="ECO:0000259" key="7">
    <source>
        <dbReference type="PROSITE" id="PS50261"/>
    </source>
</evidence>
<feature type="transmembrane region" description="Helical" evidence="5">
    <location>
        <begin position="131"/>
        <end position="152"/>
    </location>
</feature>
<dbReference type="RefSeq" id="XP_026760746.2">
    <property type="nucleotide sequence ID" value="XM_026904945.3"/>
</dbReference>
<dbReference type="AlphaFoldDB" id="A0A6J1X469"/>
<feature type="transmembrane region" description="Helical" evidence="5">
    <location>
        <begin position="321"/>
        <end position="339"/>
    </location>
</feature>
<dbReference type="PANTHER" id="PTHR46953">
    <property type="entry name" value="G-PROTEIN COUPLED RECEPTOR MTH-LIKE 1-RELATED"/>
    <property type="match status" value="1"/>
</dbReference>
<dbReference type="Gene3D" id="1.20.1070.10">
    <property type="entry name" value="Rhodopsin 7-helix transmembrane proteins"/>
    <property type="match status" value="1"/>
</dbReference>
<reference evidence="9" key="1">
    <citation type="submission" date="2025-08" db="UniProtKB">
        <authorList>
            <consortium name="RefSeq"/>
        </authorList>
    </citation>
    <scope>IDENTIFICATION</scope>
    <source>
        <tissue evidence="9">Whole larvae</tissue>
    </source>
</reference>
<feature type="transmembrane region" description="Helical" evidence="5">
    <location>
        <begin position="280"/>
        <end position="301"/>
    </location>
</feature>
<keyword evidence="2 5" id="KW-0812">Transmembrane</keyword>
<feature type="transmembrane region" description="Helical" evidence="5">
    <location>
        <begin position="197"/>
        <end position="219"/>
    </location>
</feature>
<feature type="transmembrane region" description="Helical" evidence="5">
    <location>
        <begin position="351"/>
        <end position="373"/>
    </location>
</feature>
<feature type="transmembrane region" description="Helical" evidence="5">
    <location>
        <begin position="164"/>
        <end position="185"/>
    </location>
</feature>
<dbReference type="KEGG" id="gmw:113519756"/>
<proteinExistence type="predicted"/>
<gene>
    <name evidence="9" type="primary">LOC113519756</name>
</gene>
<dbReference type="InParanoid" id="A0A6J1X469"/>
<dbReference type="PANTHER" id="PTHR46953:SF1">
    <property type="entry name" value="G-PROTEIN COUPLED RECEPTOR MTH-LIKE 1-RELATED"/>
    <property type="match status" value="1"/>
</dbReference>
<dbReference type="Proteomes" id="UP001652740">
    <property type="component" value="Unplaced"/>
</dbReference>
<evidence type="ECO:0000256" key="5">
    <source>
        <dbReference type="SAM" id="Phobius"/>
    </source>
</evidence>
<evidence type="ECO:0000313" key="9">
    <source>
        <dbReference type="RefSeq" id="XP_026760746.2"/>
    </source>
</evidence>
<comment type="subcellular location">
    <subcellularLocation>
        <location evidence="1">Membrane</location>
        <topology evidence="1">Multi-pass membrane protein</topology>
    </subcellularLocation>
</comment>
<evidence type="ECO:0000256" key="2">
    <source>
        <dbReference type="ARBA" id="ARBA00022692"/>
    </source>
</evidence>
<evidence type="ECO:0000256" key="3">
    <source>
        <dbReference type="ARBA" id="ARBA00022989"/>
    </source>
</evidence>
<dbReference type="CDD" id="cd15039">
    <property type="entry name" value="7tmB3_Methuselah-like"/>
    <property type="match status" value="1"/>
</dbReference>
<dbReference type="InterPro" id="IPR017981">
    <property type="entry name" value="GPCR_2-like_7TM"/>
</dbReference>
<dbReference type="GO" id="GO:0004888">
    <property type="term" value="F:transmembrane signaling receptor activity"/>
    <property type="evidence" value="ECO:0007669"/>
    <property type="project" value="InterPro"/>
</dbReference>
<feature type="transmembrane region" description="Helical" evidence="5">
    <location>
        <begin position="240"/>
        <end position="260"/>
    </location>
</feature>
<dbReference type="GeneID" id="113519756"/>
<dbReference type="InterPro" id="IPR052808">
    <property type="entry name" value="GPCR_Mth-like"/>
</dbReference>
<keyword evidence="6" id="KW-0732">Signal</keyword>